<feature type="compositionally biased region" description="Polar residues" evidence="1">
    <location>
        <begin position="12"/>
        <end position="21"/>
    </location>
</feature>
<dbReference type="Proteomes" id="UP001144451">
    <property type="component" value="Unassembled WGS sequence"/>
</dbReference>
<feature type="compositionally biased region" description="Polar residues" evidence="1">
    <location>
        <begin position="127"/>
        <end position="144"/>
    </location>
</feature>
<name>A0ABQ5RHA1_9MICO</name>
<gene>
    <name evidence="3" type="ORF">BCONGLO52_21070</name>
</gene>
<feature type="region of interest" description="Disordered" evidence="1">
    <location>
        <begin position="127"/>
        <end position="147"/>
    </location>
</feature>
<evidence type="ECO:0000259" key="2">
    <source>
        <dbReference type="PROSITE" id="PS50093"/>
    </source>
</evidence>
<sequence>MQFSYAGIAGSTDENNATVEDTQIAEDVLYPEGSASDGDPAVPPVASQDVGNTVTPPSGRVPDFITRLQRAADHGGWNCNGVACQASRDACTAAPDYTTYGGEILARPRASSAREGGALTFESITQDTRSGAETSNGYSCQVPSRPTPGVGGIETAVEAEAPEPVVIIMTQSDFAKLPVKPSVASAGPERGWLPAGMVNVLHAEHEVQTLQTELLGTPVAVRAIPTSYHWDLGDGNTITTSKPGKPYPSEEVSAKYSGEGWYDVTLTTTFAGQFSVDGGEWQDIDGTIEVASEPIALYSKSLESRLVNGDVPVDEDEDPWVPERSPETEGPQDPDARHREI</sequence>
<organism evidence="3 4">
    <name type="scientific">Brachybacterium conglomeratum</name>
    <dbReference type="NCBI Taxonomy" id="47846"/>
    <lineage>
        <taxon>Bacteria</taxon>
        <taxon>Bacillati</taxon>
        <taxon>Actinomycetota</taxon>
        <taxon>Actinomycetes</taxon>
        <taxon>Micrococcales</taxon>
        <taxon>Dermabacteraceae</taxon>
        <taxon>Brachybacterium</taxon>
    </lineage>
</organism>
<dbReference type="InterPro" id="IPR035986">
    <property type="entry name" value="PKD_dom_sf"/>
</dbReference>
<feature type="region of interest" description="Disordered" evidence="1">
    <location>
        <begin position="1"/>
        <end position="61"/>
    </location>
</feature>
<dbReference type="CDD" id="cd00146">
    <property type="entry name" value="PKD"/>
    <property type="match status" value="1"/>
</dbReference>
<reference evidence="3" key="1">
    <citation type="submission" date="2022-12" db="EMBL/GenBank/DDBJ databases">
        <title>Reference genome sequencing for broad-spectrum identification of bacterial and archaeal isolates by mass spectrometry.</title>
        <authorList>
            <person name="Sekiguchi Y."/>
            <person name="Tourlousse D.M."/>
        </authorList>
    </citation>
    <scope>NUCLEOTIDE SEQUENCE</scope>
    <source>
        <strain evidence="3">5-2</strain>
    </source>
</reference>
<feature type="region of interest" description="Disordered" evidence="1">
    <location>
        <begin position="307"/>
        <end position="341"/>
    </location>
</feature>
<protein>
    <recommendedName>
        <fullName evidence="2">PKD domain-containing protein</fullName>
    </recommendedName>
</protein>
<dbReference type="Gene3D" id="2.60.40.10">
    <property type="entry name" value="Immunoglobulins"/>
    <property type="match status" value="1"/>
</dbReference>
<proteinExistence type="predicted"/>
<dbReference type="InterPro" id="IPR000601">
    <property type="entry name" value="PKD_dom"/>
</dbReference>
<evidence type="ECO:0000256" key="1">
    <source>
        <dbReference type="SAM" id="MobiDB-lite"/>
    </source>
</evidence>
<feature type="domain" description="PKD" evidence="2">
    <location>
        <begin position="225"/>
        <end position="269"/>
    </location>
</feature>
<dbReference type="InterPro" id="IPR013783">
    <property type="entry name" value="Ig-like_fold"/>
</dbReference>
<keyword evidence="4" id="KW-1185">Reference proteome</keyword>
<evidence type="ECO:0000313" key="3">
    <source>
        <dbReference type="EMBL" id="GLI31266.1"/>
    </source>
</evidence>
<dbReference type="EMBL" id="BSDQ01000001">
    <property type="protein sequence ID" value="GLI31266.1"/>
    <property type="molecule type" value="Genomic_DNA"/>
</dbReference>
<dbReference type="SUPFAM" id="SSF49299">
    <property type="entry name" value="PKD domain"/>
    <property type="match status" value="1"/>
</dbReference>
<evidence type="ECO:0000313" key="4">
    <source>
        <dbReference type="Proteomes" id="UP001144451"/>
    </source>
</evidence>
<accession>A0ABQ5RHA1</accession>
<comment type="caution">
    <text evidence="3">The sequence shown here is derived from an EMBL/GenBank/DDBJ whole genome shotgun (WGS) entry which is preliminary data.</text>
</comment>
<dbReference type="PROSITE" id="PS50093">
    <property type="entry name" value="PKD"/>
    <property type="match status" value="1"/>
</dbReference>